<feature type="domain" description="O-methyltransferase C-terminal" evidence="4">
    <location>
        <begin position="140"/>
        <end position="344"/>
    </location>
</feature>
<dbReference type="Proteomes" id="UP000694864">
    <property type="component" value="Chromosome 7"/>
</dbReference>
<evidence type="ECO:0000259" key="5">
    <source>
        <dbReference type="Pfam" id="PF08100"/>
    </source>
</evidence>
<dbReference type="PANTHER" id="PTHR11746">
    <property type="entry name" value="O-METHYLTRANSFERASE"/>
    <property type="match status" value="1"/>
</dbReference>
<dbReference type="Pfam" id="PF00891">
    <property type="entry name" value="Methyltransf_2"/>
    <property type="match status" value="1"/>
</dbReference>
<keyword evidence="1" id="KW-0489">Methyltransferase</keyword>
<feature type="domain" description="O-methyltransferase dimerisation" evidence="5">
    <location>
        <begin position="25"/>
        <end position="117"/>
    </location>
</feature>
<dbReference type="InterPro" id="IPR029063">
    <property type="entry name" value="SAM-dependent_MTases_sf"/>
</dbReference>
<dbReference type="PROSITE" id="PS51683">
    <property type="entry name" value="SAM_OMT_II"/>
    <property type="match status" value="1"/>
</dbReference>
<dbReference type="Gene3D" id="3.40.50.150">
    <property type="entry name" value="Vaccinia Virus protein VP39"/>
    <property type="match status" value="1"/>
</dbReference>
<reference evidence="7" key="2">
    <citation type="submission" date="2025-08" db="UniProtKB">
        <authorList>
            <consortium name="RefSeq"/>
        </authorList>
    </citation>
    <scope>IDENTIFICATION</scope>
    <source>
        <tissue evidence="7">Leaf</tissue>
    </source>
</reference>
<accession>A0ABM0SYZ0</accession>
<dbReference type="SUPFAM" id="SSF46785">
    <property type="entry name" value="Winged helix' DNA-binding domain"/>
    <property type="match status" value="1"/>
</dbReference>
<dbReference type="Pfam" id="PF08100">
    <property type="entry name" value="Dimerisation"/>
    <property type="match status" value="1"/>
</dbReference>
<gene>
    <name evidence="7" type="primary">LOC104703789</name>
</gene>
<reference evidence="6" key="1">
    <citation type="journal article" date="2014" name="Nat. Commun.">
        <title>The emerging biofuel crop Camelina sativa retains a highly undifferentiated hexaploid genome structure.</title>
        <authorList>
            <person name="Kagale S."/>
            <person name="Koh C."/>
            <person name="Nixon J."/>
            <person name="Bollina V."/>
            <person name="Clarke W.E."/>
            <person name="Tuteja R."/>
            <person name="Spillane C."/>
            <person name="Robinson S.J."/>
            <person name="Links M.G."/>
            <person name="Clarke C."/>
            <person name="Higgins E.E."/>
            <person name="Huebert T."/>
            <person name="Sharpe A.G."/>
            <person name="Parkin I.A."/>
        </authorList>
    </citation>
    <scope>NUCLEOTIDE SEQUENCE [LARGE SCALE GENOMIC DNA]</scope>
    <source>
        <strain evidence="6">cv. DH55</strain>
    </source>
</reference>
<evidence type="ECO:0000256" key="2">
    <source>
        <dbReference type="ARBA" id="ARBA00022679"/>
    </source>
</evidence>
<dbReference type="RefSeq" id="XP_010418164.1">
    <property type="nucleotide sequence ID" value="XM_010419862.2"/>
</dbReference>
<protein>
    <submittedName>
        <fullName evidence="7">Flavone 3'-O-methyltransferase 1-like isoform X1</fullName>
    </submittedName>
</protein>
<dbReference type="InterPro" id="IPR012967">
    <property type="entry name" value="COMT_dimerisation"/>
</dbReference>
<evidence type="ECO:0000313" key="7">
    <source>
        <dbReference type="RefSeq" id="XP_010418164.1"/>
    </source>
</evidence>
<evidence type="ECO:0000256" key="1">
    <source>
        <dbReference type="ARBA" id="ARBA00022603"/>
    </source>
</evidence>
<evidence type="ECO:0000259" key="4">
    <source>
        <dbReference type="Pfam" id="PF00891"/>
    </source>
</evidence>
<organism evidence="6 7">
    <name type="scientific">Camelina sativa</name>
    <name type="common">False flax</name>
    <name type="synonym">Myagrum sativum</name>
    <dbReference type="NCBI Taxonomy" id="90675"/>
    <lineage>
        <taxon>Eukaryota</taxon>
        <taxon>Viridiplantae</taxon>
        <taxon>Streptophyta</taxon>
        <taxon>Embryophyta</taxon>
        <taxon>Tracheophyta</taxon>
        <taxon>Spermatophyta</taxon>
        <taxon>Magnoliopsida</taxon>
        <taxon>eudicotyledons</taxon>
        <taxon>Gunneridae</taxon>
        <taxon>Pentapetalae</taxon>
        <taxon>rosids</taxon>
        <taxon>malvids</taxon>
        <taxon>Brassicales</taxon>
        <taxon>Brassicaceae</taxon>
        <taxon>Camelineae</taxon>
        <taxon>Camelina</taxon>
    </lineage>
</organism>
<evidence type="ECO:0000256" key="3">
    <source>
        <dbReference type="ARBA" id="ARBA00022691"/>
    </source>
</evidence>
<keyword evidence="6" id="KW-1185">Reference proteome</keyword>
<dbReference type="Gene3D" id="1.10.10.10">
    <property type="entry name" value="Winged helix-like DNA-binding domain superfamily/Winged helix DNA-binding domain"/>
    <property type="match status" value="1"/>
</dbReference>
<dbReference type="GeneID" id="104703789"/>
<dbReference type="SUPFAM" id="SSF53335">
    <property type="entry name" value="S-adenosyl-L-methionine-dependent methyltransferases"/>
    <property type="match status" value="1"/>
</dbReference>
<keyword evidence="2" id="KW-0808">Transferase</keyword>
<keyword evidence="3" id="KW-0949">S-adenosyl-L-methionine</keyword>
<name>A0ABM0SYZ0_CAMSA</name>
<dbReference type="InterPro" id="IPR016461">
    <property type="entry name" value="COMT-like"/>
</dbReference>
<dbReference type="PIRSF" id="PIRSF005739">
    <property type="entry name" value="O-mtase"/>
    <property type="match status" value="1"/>
</dbReference>
<dbReference type="InterPro" id="IPR036390">
    <property type="entry name" value="WH_DNA-bd_sf"/>
</dbReference>
<sequence length="369" mass="40459">MDSTPAETQITPVQVTNDEANLFAMQLASCSVLPMVLQAALQLELIEIMAKNVSPMSPAEITSHLPTKNPEAPLLLDRILRLLAAYSILTCSVRTLPGGDGVERVYGLGPVCKYLTKNEDSVSIAPLCLMNQDKIFMESWYHLKDAILIGETPFNKAYGISVLEYQKTDTRFNKVVNDGMSNHSTISMKKILETYKGFDGLTSLVDVGGGSGATLKMIVSKYPNLKGINFDLPHVIKDAPSHPGIEHVGGDMFVSVPKGDAMFMKWICHARSNEQCLKFLKNCYDALPENGKVIVAECVLPETLDSSLMTKQALHVDCIMLAHSRGGIERTEKEFEALAKGSGFHAIKVVCNAFGIHIIEFLKTICTSY</sequence>
<evidence type="ECO:0000313" key="6">
    <source>
        <dbReference type="Proteomes" id="UP000694864"/>
    </source>
</evidence>
<dbReference type="InterPro" id="IPR001077">
    <property type="entry name" value="COMT_C"/>
</dbReference>
<dbReference type="InterPro" id="IPR036388">
    <property type="entry name" value="WH-like_DNA-bd_sf"/>
</dbReference>
<dbReference type="CDD" id="cd02440">
    <property type="entry name" value="AdoMet_MTases"/>
    <property type="match status" value="1"/>
</dbReference>
<proteinExistence type="predicted"/>